<dbReference type="SUPFAM" id="SSF48371">
    <property type="entry name" value="ARM repeat"/>
    <property type="match status" value="1"/>
</dbReference>
<feature type="region of interest" description="Disordered" evidence="4">
    <location>
        <begin position="649"/>
        <end position="689"/>
    </location>
</feature>
<comment type="caution">
    <text evidence="5">The sequence shown here is derived from an EMBL/GenBank/DDBJ whole genome shotgun (WGS) entry which is preliminary data.</text>
</comment>
<proteinExistence type="inferred from homology"/>
<evidence type="ECO:0000313" key="6">
    <source>
        <dbReference type="Proteomes" id="UP000747542"/>
    </source>
</evidence>
<dbReference type="GO" id="GO:0043565">
    <property type="term" value="F:sequence-specific DNA binding"/>
    <property type="evidence" value="ECO:0007669"/>
    <property type="project" value="TreeGrafter"/>
</dbReference>
<evidence type="ECO:0000256" key="2">
    <source>
        <dbReference type="ARBA" id="ARBA00006809"/>
    </source>
</evidence>
<organism evidence="5 6">
    <name type="scientific">Homarus americanus</name>
    <name type="common">American lobster</name>
    <dbReference type="NCBI Taxonomy" id="6706"/>
    <lineage>
        <taxon>Eukaryota</taxon>
        <taxon>Metazoa</taxon>
        <taxon>Ecdysozoa</taxon>
        <taxon>Arthropoda</taxon>
        <taxon>Crustacea</taxon>
        <taxon>Multicrustacea</taxon>
        <taxon>Malacostraca</taxon>
        <taxon>Eumalacostraca</taxon>
        <taxon>Eucarida</taxon>
        <taxon>Decapoda</taxon>
        <taxon>Pleocyemata</taxon>
        <taxon>Astacidea</taxon>
        <taxon>Nephropoidea</taxon>
        <taxon>Nephropidae</taxon>
        <taxon>Homarus</taxon>
    </lineage>
</organism>
<feature type="compositionally biased region" description="Basic residues" evidence="4">
    <location>
        <begin position="1003"/>
        <end position="1015"/>
    </location>
</feature>
<dbReference type="PANTHER" id="PTHR13213:SF2">
    <property type="entry name" value="MYB-BINDING PROTEIN 1A"/>
    <property type="match status" value="1"/>
</dbReference>
<evidence type="ECO:0000256" key="1">
    <source>
        <dbReference type="ARBA" id="ARBA00004123"/>
    </source>
</evidence>
<reference evidence="5" key="1">
    <citation type="journal article" date="2021" name="Sci. Adv.">
        <title>The American lobster genome reveals insights on longevity, neural, and immune adaptations.</title>
        <authorList>
            <person name="Polinski J.M."/>
            <person name="Zimin A.V."/>
            <person name="Clark K.F."/>
            <person name="Kohn A.B."/>
            <person name="Sadowski N."/>
            <person name="Timp W."/>
            <person name="Ptitsyn A."/>
            <person name="Khanna P."/>
            <person name="Romanova D.Y."/>
            <person name="Williams P."/>
            <person name="Greenwood S.J."/>
            <person name="Moroz L.L."/>
            <person name="Walt D.R."/>
            <person name="Bodnar A.G."/>
        </authorList>
    </citation>
    <scope>NUCLEOTIDE SEQUENCE</scope>
    <source>
        <strain evidence="5">GMGI-L3</strain>
    </source>
</reference>
<comment type="subcellular location">
    <subcellularLocation>
        <location evidence="1">Nucleus</location>
    </subcellularLocation>
</comment>
<feature type="region of interest" description="Disordered" evidence="4">
    <location>
        <begin position="999"/>
        <end position="1072"/>
    </location>
</feature>
<evidence type="ECO:0000256" key="3">
    <source>
        <dbReference type="ARBA" id="ARBA00023242"/>
    </source>
</evidence>
<feature type="compositionally biased region" description="Acidic residues" evidence="4">
    <location>
        <begin position="657"/>
        <end position="689"/>
    </location>
</feature>
<protein>
    <submittedName>
        <fullName evidence="5">Myb-binding protein 1A-like 1</fullName>
    </submittedName>
</protein>
<name>A0A8J5JGL1_HOMAM</name>
<dbReference type="PANTHER" id="PTHR13213">
    <property type="entry name" value="MYB-BINDING PROTEIN 1A FAMILY MEMBER"/>
    <property type="match status" value="1"/>
</dbReference>
<dbReference type="Proteomes" id="UP000747542">
    <property type="component" value="Unassembled WGS sequence"/>
</dbReference>
<dbReference type="Pfam" id="PF04931">
    <property type="entry name" value="DNA_pol_phi"/>
    <property type="match status" value="1"/>
</dbReference>
<accession>A0A8J5JGL1</accession>
<evidence type="ECO:0000313" key="5">
    <source>
        <dbReference type="EMBL" id="KAG7154018.1"/>
    </source>
</evidence>
<dbReference type="EMBL" id="JAHLQT010045843">
    <property type="protein sequence ID" value="KAG7154018.1"/>
    <property type="molecule type" value="Genomic_DNA"/>
</dbReference>
<gene>
    <name evidence="5" type="primary">Mybbp1a-L1</name>
    <name evidence="5" type="ORF">Hamer_G020082</name>
</gene>
<dbReference type="InterPro" id="IPR007015">
    <property type="entry name" value="DNA_pol_V/MYBBP1A"/>
</dbReference>
<keyword evidence="6" id="KW-1185">Reference proteome</keyword>
<dbReference type="InterPro" id="IPR016024">
    <property type="entry name" value="ARM-type_fold"/>
</dbReference>
<evidence type="ECO:0000256" key="4">
    <source>
        <dbReference type="SAM" id="MobiDB-lite"/>
    </source>
</evidence>
<keyword evidence="3" id="KW-0539">Nucleus</keyword>
<sequence>MALATRLTVDHKAGKPTFELPVYVRDSFGNLVGEDMQKQATASIVILKHVDTRLQNHNEGELPGDISYIVFRLVSGLMSNRPRAREGFYTTLQALLQLQPSTVPVTFHTVTENWSKNRAFSKYEIKDKILGELLTFGALIRSGQANYHSDMQSKIISRLLQIRKIKSYMDIIATQFLVNLVEKCEGSVTFKNLWNHLEKEISAPVEELNPSSLWLRLVLLRTHKYKPPVWLNSSLDPKNYCAIGQILMETLTALPMVHPLLEEVVIGLAPDDRTTNSHLVKFWCEGLAPCLEHPSTKKLQLLFIVLQIDAVFPTSMVVLLLTSVSRYDKDLSLSARGLASALLQLVTANQDEDSDVQLTVVKKLIVPPGSVRFDHLTGTKLLTQMKTNYTLTTIKGLAKILIKIIRRQIPKVKPADQTFAAHTLTNLVMHPKVTNADHLTWRAEQLMVLMKMAFFTPGPADLIQDFRDAFFKTLTHLTGHIKEYKIVLLNLVNFADKELQLCETTGTSPLSIEAKNLWSQILGKLLIFEDGDQTSISNQVFQVLYGQMALRLFFEPEGAKDIIDELNACQREVMKKGSAWKKGNASKAEDGLEEPHWVEVVTELLISLLAHEKRIFRSMAQGVFWLMCPEITATALTLITDVLDPSKTSELISKEESDVEDSESDDEKDDDKMEEEDDEELEDKDENEDVDDENIFDIKKKMLSISGNGDVDIDIDDIPEEELNKLDKRLGALFSEYQARRRGKRLGAFDKLAQDEKSLMNFRSRVCDLIDVYIKEACNMGLLMDLVTPLFIALLTADQDHRQRDLQSRLRSCSLKLEAFLDPCSSNIGGLWTIAEFAVKCGFDPGVKVFRQMQALGVLKKLYTNKALLTQGNKEDITRIEGELSKKTVDALNSFQTPESINGAYMASLFAVLVIIHKNHAQKGSPNNFNWDEIKVAVIGVRQRISGKSLNAFRKPYNALQQALRLPKVVYGVKNLQSKNTDTATIKASQEECINEGEAVKDSKRKKKREKRAKKAQNVEEEDGNTIEKATEEKVEEATVEASIEEENGKQKKKRKQSTSSHQKQKKKKRSE</sequence>
<feature type="compositionally biased region" description="Basic residues" evidence="4">
    <location>
        <begin position="1051"/>
        <end position="1072"/>
    </location>
</feature>
<dbReference type="AlphaFoldDB" id="A0A8J5JGL1"/>
<dbReference type="GO" id="GO:0003714">
    <property type="term" value="F:transcription corepressor activity"/>
    <property type="evidence" value="ECO:0007669"/>
    <property type="project" value="TreeGrafter"/>
</dbReference>
<dbReference type="GO" id="GO:0005730">
    <property type="term" value="C:nucleolus"/>
    <property type="evidence" value="ECO:0007669"/>
    <property type="project" value="InterPro"/>
</dbReference>
<comment type="similarity">
    <text evidence="2">Belongs to the MYBBP1A family.</text>
</comment>
<dbReference type="GO" id="GO:0003723">
    <property type="term" value="F:RNA binding"/>
    <property type="evidence" value="ECO:0007669"/>
    <property type="project" value="TreeGrafter"/>
</dbReference>